<protein>
    <submittedName>
        <fullName evidence="8">Glycoside hydrolase family 43 protein</fullName>
    </submittedName>
</protein>
<keyword evidence="3 6" id="KW-0326">Glycosidase</keyword>
<dbReference type="GO" id="GO:0005975">
    <property type="term" value="P:carbohydrate metabolic process"/>
    <property type="evidence" value="ECO:0007669"/>
    <property type="project" value="InterPro"/>
</dbReference>
<sequence>MQHASSGAPYPNPLLPGFNPDPSVVRVEGTYYIVTSTFEYLPGLPVYRSTDFTEWEQIGNIGVRPQQLQLTDVPTGTGVWAPTIRHRDGVFYVIVTVPRGRGCVVFTATDPAGPWSEGTVLEGLNGIDPDLAWDQDGTAYVTFSGLLLEGPDLGKHLGIQQVRVDLETGKLLEEPRSIWSGSGLMFPEAPHLYRRGQYWYLLIAEGGTERGHGVSIARGPSPEGPFEPCPANPFLTARSTTRPIQNTGHGDLIEGPDGQTLLVLLGVRPGGGTRAFSPLGRETFVTRVEWVDDWPVAEPVQLATRPSISDTVSFDNALDHRWLAVRRLPQEIAAVADGELRITADGSTMDDLRPAFVGRRQLTIAVESRTTADVSNGTGGLAVRYDEDHHYEIEATTLGGSTQVVARATIPGLRQEWRGELPAGPVTLHLDARRPSSAEFGTEMMTSDHVELWAEADGQEVRLARVDGRYLSAETAASFTGRVIGLYATEGTVSFRGFEASGSDS</sequence>
<evidence type="ECO:0000313" key="9">
    <source>
        <dbReference type="Proteomes" id="UP001138997"/>
    </source>
</evidence>
<evidence type="ECO:0000256" key="6">
    <source>
        <dbReference type="RuleBase" id="RU361187"/>
    </source>
</evidence>
<dbReference type="Gene3D" id="2.115.10.20">
    <property type="entry name" value="Glycosyl hydrolase domain, family 43"/>
    <property type="match status" value="1"/>
</dbReference>
<dbReference type="GO" id="GO:0004553">
    <property type="term" value="F:hydrolase activity, hydrolyzing O-glycosyl compounds"/>
    <property type="evidence" value="ECO:0007669"/>
    <property type="project" value="InterPro"/>
</dbReference>
<dbReference type="SUPFAM" id="SSF49899">
    <property type="entry name" value="Concanavalin A-like lectins/glucanases"/>
    <property type="match status" value="1"/>
</dbReference>
<feature type="active site" description="Proton donor" evidence="4">
    <location>
        <position position="188"/>
    </location>
</feature>
<dbReference type="PANTHER" id="PTHR42812:SF12">
    <property type="entry name" value="BETA-XYLOSIDASE-RELATED"/>
    <property type="match status" value="1"/>
</dbReference>
<name>A0A9X1NC49_9ACTN</name>
<dbReference type="AlphaFoldDB" id="A0A9X1NC49"/>
<evidence type="ECO:0000313" key="8">
    <source>
        <dbReference type="EMBL" id="MCD5311129.1"/>
    </source>
</evidence>
<dbReference type="InterPro" id="IPR006710">
    <property type="entry name" value="Glyco_hydro_43"/>
</dbReference>
<dbReference type="Pfam" id="PF04616">
    <property type="entry name" value="Glyco_hydro_43"/>
    <property type="match status" value="1"/>
</dbReference>
<dbReference type="InterPro" id="IPR051795">
    <property type="entry name" value="Glycosyl_Hydrlase_43"/>
</dbReference>
<evidence type="ECO:0000256" key="5">
    <source>
        <dbReference type="PIRSR" id="PIRSR606710-2"/>
    </source>
</evidence>
<dbReference type="InterPro" id="IPR041542">
    <property type="entry name" value="GH43_C2"/>
</dbReference>
<gene>
    <name evidence="8" type="ORF">LR394_09490</name>
</gene>
<dbReference type="RefSeq" id="WP_231440307.1">
    <property type="nucleotide sequence ID" value="NZ_JAJOMB010000004.1"/>
</dbReference>
<evidence type="ECO:0000259" key="7">
    <source>
        <dbReference type="Pfam" id="PF17851"/>
    </source>
</evidence>
<organism evidence="8 9">
    <name type="scientific">Kineosporia babensis</name>
    <dbReference type="NCBI Taxonomy" id="499548"/>
    <lineage>
        <taxon>Bacteria</taxon>
        <taxon>Bacillati</taxon>
        <taxon>Actinomycetota</taxon>
        <taxon>Actinomycetes</taxon>
        <taxon>Kineosporiales</taxon>
        <taxon>Kineosporiaceae</taxon>
        <taxon>Kineosporia</taxon>
    </lineage>
</organism>
<keyword evidence="2 6" id="KW-0378">Hydrolase</keyword>
<comment type="caution">
    <text evidence="8">The sequence shown here is derived from an EMBL/GenBank/DDBJ whole genome shotgun (WGS) entry which is preliminary data.</text>
</comment>
<dbReference type="Pfam" id="PF17851">
    <property type="entry name" value="GH43_C2"/>
    <property type="match status" value="1"/>
</dbReference>
<feature type="domain" description="Beta-xylosidase C-terminal Concanavalin A-like" evidence="7">
    <location>
        <begin position="314"/>
        <end position="491"/>
    </location>
</feature>
<dbReference type="Proteomes" id="UP001138997">
    <property type="component" value="Unassembled WGS sequence"/>
</dbReference>
<evidence type="ECO:0000256" key="1">
    <source>
        <dbReference type="ARBA" id="ARBA00009865"/>
    </source>
</evidence>
<dbReference type="PANTHER" id="PTHR42812">
    <property type="entry name" value="BETA-XYLOSIDASE"/>
    <property type="match status" value="1"/>
</dbReference>
<feature type="site" description="Important for catalytic activity, responsible for pKa modulation of the active site Glu and correct orientation of both the proton donor and substrate" evidence="5">
    <location>
        <position position="128"/>
    </location>
</feature>
<evidence type="ECO:0000256" key="4">
    <source>
        <dbReference type="PIRSR" id="PIRSR606710-1"/>
    </source>
</evidence>
<dbReference type="EMBL" id="JAJOMB010000004">
    <property type="protein sequence ID" value="MCD5311129.1"/>
    <property type="molecule type" value="Genomic_DNA"/>
</dbReference>
<keyword evidence="9" id="KW-1185">Reference proteome</keyword>
<evidence type="ECO:0000256" key="2">
    <source>
        <dbReference type="ARBA" id="ARBA00022801"/>
    </source>
</evidence>
<dbReference type="CDD" id="cd18617">
    <property type="entry name" value="GH43_XynB-like"/>
    <property type="match status" value="1"/>
</dbReference>
<dbReference type="InterPro" id="IPR023296">
    <property type="entry name" value="Glyco_hydro_beta-prop_sf"/>
</dbReference>
<accession>A0A9X1NC49</accession>
<dbReference type="SUPFAM" id="SSF75005">
    <property type="entry name" value="Arabinanase/levansucrase/invertase"/>
    <property type="match status" value="1"/>
</dbReference>
<proteinExistence type="inferred from homology"/>
<reference evidence="8" key="1">
    <citation type="submission" date="2021-11" db="EMBL/GenBank/DDBJ databases">
        <title>Streptomyces corallinus and Kineosporia corallina sp. nov., two new coral-derived marine actinobacteria.</title>
        <authorList>
            <person name="Buangrab K."/>
            <person name="Sutthacheep M."/>
            <person name="Yeemin T."/>
            <person name="Harunari E."/>
            <person name="Igarashi Y."/>
            <person name="Sripreechasak P."/>
            <person name="Kanchanasin P."/>
            <person name="Tanasupawat S."/>
            <person name="Phongsopitanun W."/>
        </authorList>
    </citation>
    <scope>NUCLEOTIDE SEQUENCE</scope>
    <source>
        <strain evidence="8">JCM 31032</strain>
    </source>
</reference>
<evidence type="ECO:0000256" key="3">
    <source>
        <dbReference type="ARBA" id="ARBA00023295"/>
    </source>
</evidence>
<comment type="similarity">
    <text evidence="1 6">Belongs to the glycosyl hydrolase 43 family.</text>
</comment>
<dbReference type="Gene3D" id="2.60.120.200">
    <property type="match status" value="1"/>
</dbReference>
<dbReference type="InterPro" id="IPR013320">
    <property type="entry name" value="ConA-like_dom_sf"/>
</dbReference>
<feature type="active site" description="Proton acceptor" evidence="4">
    <location>
        <position position="21"/>
    </location>
</feature>